<dbReference type="EMBL" id="CABIJS010000077">
    <property type="protein sequence ID" value="VUZ41932.1"/>
    <property type="molecule type" value="Genomic_DNA"/>
</dbReference>
<protein>
    <submittedName>
        <fullName evidence="2">Uncharacterized protein</fullName>
    </submittedName>
</protein>
<name>A0A564Y3Q7_HYMDI</name>
<evidence type="ECO:0000256" key="1">
    <source>
        <dbReference type="SAM" id="Phobius"/>
    </source>
</evidence>
<keyword evidence="1" id="KW-0472">Membrane</keyword>
<feature type="non-terminal residue" evidence="2">
    <location>
        <position position="1"/>
    </location>
</feature>
<keyword evidence="3" id="KW-1185">Reference proteome</keyword>
<sequence length="87" mass="9929">TSKLPGKPSINCNCECKRRYRYGTQLKGDNSVPRTQTYRRDPVTPKTCEMVSYKVENHSTCLNGAQCYFPNVFACIIALLLSMLRFT</sequence>
<feature type="transmembrane region" description="Helical" evidence="1">
    <location>
        <begin position="68"/>
        <end position="86"/>
    </location>
</feature>
<evidence type="ECO:0000313" key="2">
    <source>
        <dbReference type="EMBL" id="VUZ41932.1"/>
    </source>
</evidence>
<dbReference type="AlphaFoldDB" id="A0A564Y3Q7"/>
<keyword evidence="1" id="KW-0812">Transmembrane</keyword>
<gene>
    <name evidence="2" type="ORF">WMSIL1_LOCUS2800</name>
</gene>
<keyword evidence="1" id="KW-1133">Transmembrane helix</keyword>
<evidence type="ECO:0000313" key="3">
    <source>
        <dbReference type="Proteomes" id="UP000321570"/>
    </source>
</evidence>
<reference evidence="2 3" key="1">
    <citation type="submission" date="2019-07" db="EMBL/GenBank/DDBJ databases">
        <authorList>
            <person name="Jastrzebski P J."/>
            <person name="Paukszto L."/>
            <person name="Jastrzebski P J."/>
        </authorList>
    </citation>
    <scope>NUCLEOTIDE SEQUENCE [LARGE SCALE GENOMIC DNA]</scope>
    <source>
        <strain evidence="2 3">WMS-il1</strain>
    </source>
</reference>
<dbReference type="Proteomes" id="UP000321570">
    <property type="component" value="Unassembled WGS sequence"/>
</dbReference>
<organism evidence="2 3">
    <name type="scientific">Hymenolepis diminuta</name>
    <name type="common">Rat tapeworm</name>
    <dbReference type="NCBI Taxonomy" id="6216"/>
    <lineage>
        <taxon>Eukaryota</taxon>
        <taxon>Metazoa</taxon>
        <taxon>Spiralia</taxon>
        <taxon>Lophotrochozoa</taxon>
        <taxon>Platyhelminthes</taxon>
        <taxon>Cestoda</taxon>
        <taxon>Eucestoda</taxon>
        <taxon>Cyclophyllidea</taxon>
        <taxon>Hymenolepididae</taxon>
        <taxon>Hymenolepis</taxon>
    </lineage>
</organism>
<accession>A0A564Y3Q7</accession>
<proteinExistence type="predicted"/>